<accession>A0A0F8VT24</accession>
<feature type="non-terminal residue" evidence="1">
    <location>
        <position position="1"/>
    </location>
</feature>
<dbReference type="EMBL" id="LAZR01069570">
    <property type="protein sequence ID" value="KKK47457.1"/>
    <property type="molecule type" value="Genomic_DNA"/>
</dbReference>
<reference evidence="1" key="1">
    <citation type="journal article" date="2015" name="Nature">
        <title>Complex archaea that bridge the gap between prokaryotes and eukaryotes.</title>
        <authorList>
            <person name="Spang A."/>
            <person name="Saw J.H."/>
            <person name="Jorgensen S.L."/>
            <person name="Zaremba-Niedzwiedzka K."/>
            <person name="Martijn J."/>
            <person name="Lind A.E."/>
            <person name="van Eijk R."/>
            <person name="Schleper C."/>
            <person name="Guy L."/>
            <person name="Ettema T.J."/>
        </authorList>
    </citation>
    <scope>NUCLEOTIDE SEQUENCE</scope>
</reference>
<sequence>GAAGFATYITPDGRLYPLHTPHEFGRWVVSFSGLGTPPIEYITERGPFQHGATARDYFLRPRVVQLLIRQAFCNRLDWWAGRASLLNEIRPNRQATPTAVLPGELRFVETDGTLRSLNVFIQEGPRFEPRVQDQWDEWAFQEVLRFIAYDPVVFDPTQAAAAFPVALDADLVFPITFPIEFGSGALDETLNVTYPGTWLSFPVITIVGPIELPRLDNVTTGEKLEFGTNIAPGTTVTIDLTEGNKTIVDQLGNNLIGQLTSDSDLGTFHLAPDPEAPLGVNALRLRGTNPTGATTVSLAYFVRYFGF</sequence>
<gene>
    <name evidence="1" type="ORF">LCGC14_3155000</name>
</gene>
<organism evidence="1">
    <name type="scientific">marine sediment metagenome</name>
    <dbReference type="NCBI Taxonomy" id="412755"/>
    <lineage>
        <taxon>unclassified sequences</taxon>
        <taxon>metagenomes</taxon>
        <taxon>ecological metagenomes</taxon>
    </lineage>
</organism>
<name>A0A0F8VT24_9ZZZZ</name>
<dbReference type="AlphaFoldDB" id="A0A0F8VT24"/>
<protein>
    <submittedName>
        <fullName evidence="1">Uncharacterized protein</fullName>
    </submittedName>
</protein>
<proteinExistence type="predicted"/>
<evidence type="ECO:0000313" key="1">
    <source>
        <dbReference type="EMBL" id="KKK47457.1"/>
    </source>
</evidence>
<comment type="caution">
    <text evidence="1">The sequence shown here is derived from an EMBL/GenBank/DDBJ whole genome shotgun (WGS) entry which is preliminary data.</text>
</comment>